<feature type="region of interest" description="Disordered" evidence="4">
    <location>
        <begin position="493"/>
        <end position="546"/>
    </location>
</feature>
<feature type="compositionally biased region" description="Polar residues" evidence="4">
    <location>
        <begin position="683"/>
        <end position="698"/>
    </location>
</feature>
<dbReference type="GeneID" id="101985640"/>
<reference evidence="6" key="1">
    <citation type="submission" date="2025-08" db="UniProtKB">
        <authorList>
            <consortium name="RefSeq"/>
        </authorList>
    </citation>
    <scope>IDENTIFICATION</scope>
</reference>
<dbReference type="PANTHER" id="PTHR15919:SF13">
    <property type="entry name" value="DAPPER HOMOLOG 2"/>
    <property type="match status" value="1"/>
</dbReference>
<feature type="region of interest" description="Disordered" evidence="4">
    <location>
        <begin position="284"/>
        <end position="303"/>
    </location>
</feature>
<dbReference type="Pfam" id="PF15268">
    <property type="entry name" value="Dapper"/>
    <property type="match status" value="1"/>
</dbReference>
<feature type="compositionally biased region" description="Basic and acidic residues" evidence="4">
    <location>
        <begin position="284"/>
        <end position="293"/>
    </location>
</feature>
<feature type="region of interest" description="Disordered" evidence="4">
    <location>
        <begin position="339"/>
        <end position="360"/>
    </location>
</feature>
<comment type="similarity">
    <text evidence="1">Belongs to the dapper family.</text>
</comment>
<feature type="region of interest" description="Disordered" evidence="4">
    <location>
        <begin position="666"/>
        <end position="737"/>
    </location>
</feature>
<feature type="coiled-coil region" evidence="3">
    <location>
        <begin position="58"/>
        <end position="106"/>
    </location>
</feature>
<feature type="compositionally biased region" description="Basic and acidic residues" evidence="4">
    <location>
        <begin position="184"/>
        <end position="193"/>
    </location>
</feature>
<proteinExistence type="inferred from homology"/>
<evidence type="ECO:0000256" key="4">
    <source>
        <dbReference type="SAM" id="MobiDB-lite"/>
    </source>
</evidence>
<dbReference type="PANTHER" id="PTHR15919">
    <property type="entry name" value="DAPPER-RELATED"/>
    <property type="match status" value="1"/>
</dbReference>
<evidence type="ECO:0000256" key="3">
    <source>
        <dbReference type="SAM" id="Coils"/>
    </source>
</evidence>
<dbReference type="RefSeq" id="XP_005363407.1">
    <property type="nucleotide sequence ID" value="XM_005363350.2"/>
</dbReference>
<feature type="compositionally biased region" description="Basic and acidic residues" evidence="4">
    <location>
        <begin position="673"/>
        <end position="682"/>
    </location>
</feature>
<dbReference type="Proteomes" id="UP000694915">
    <property type="component" value="Linkage group LG9"/>
</dbReference>
<organism evidence="5 6">
    <name type="scientific">Microtus ochrogaster</name>
    <name type="common">Prairie vole</name>
    <dbReference type="NCBI Taxonomy" id="79684"/>
    <lineage>
        <taxon>Eukaryota</taxon>
        <taxon>Metazoa</taxon>
        <taxon>Chordata</taxon>
        <taxon>Craniata</taxon>
        <taxon>Vertebrata</taxon>
        <taxon>Euteleostomi</taxon>
        <taxon>Mammalia</taxon>
        <taxon>Eutheria</taxon>
        <taxon>Euarchontoglires</taxon>
        <taxon>Glires</taxon>
        <taxon>Rodentia</taxon>
        <taxon>Myomorpha</taxon>
        <taxon>Muroidea</taxon>
        <taxon>Cricetidae</taxon>
        <taxon>Arvicolinae</taxon>
        <taxon>Microtus</taxon>
    </lineage>
</organism>
<feature type="region of interest" description="Disordered" evidence="4">
    <location>
        <begin position="156"/>
        <end position="204"/>
    </location>
</feature>
<evidence type="ECO:0000313" key="5">
    <source>
        <dbReference type="Proteomes" id="UP000694915"/>
    </source>
</evidence>
<sequence length="766" mass="82755">MWAPSGLGPAGWDRRRVGARLRAALAGLQELQGLRATQQARVRGALGLHPAPGPRGQELRLEAALAALREQLSRLRRQDAGLKTHLDQLDQQISELQLDVSRSSCEALDSDSRPSSGFYELSDAGSCSLSTSCASVCSDRLSPSLGSWLPVFHPSKSRSGMGDWRPRSADETTVPAWSPQPSGEDSRFPHGAEDTGQPRGMFRPRPVSTGDLERVLPDDLGLQRAGVDAAPPSLLCQGIEVPAHTLDPKYQRDLVARGGQEVYPYPSPLHAVALQSPLFALPKEAPHLDHHSSPPEPPLVPVDQNRTQAGPIRELGSAEAYIHKLLRLRGQELPLRDELPEQGGNTAPFPRKPCGQRSDSGGQLELAYEMDRGGMKPSRYAAKDSLKQQGPVSLVDTEPLSSPLQEESTCWNPRVHGDSSIGFSLCSQAQQPCIDYGQGQALSPSRVLGPESPPLDPGPFAYPSYTTGETSPMRLRMGSPQSKAVKVRRRISDKVPRLGKQLPPQPERQQGTHAAALTPEWGPSCRPQQGGLSRGPTVAKEPPGRSCSESTLYPVPFFVPLVVAQQESYPASQVLFPMEASPLSSAARGKQRRWQSTTEISAKACSVSHPGSSLGPLKSPARRVGGPQVQSRPALARQDAYVRSESDPSEHSAECASLFHSTIAETSEDEEASDHTANRFGDESSSNDSESCVQSSRSGLGRGNAQVGQRERAWPRVPPQQSPRVPGSSRPPLPPVPKLCRIKASKALKKKIRRFQPAALKVMTMV</sequence>
<name>A0ABM0LCK9_MICOH</name>
<evidence type="ECO:0000256" key="2">
    <source>
        <dbReference type="ARBA" id="ARBA00023054"/>
    </source>
</evidence>
<feature type="region of interest" description="Disordered" evidence="4">
    <location>
        <begin position="584"/>
        <end position="654"/>
    </location>
</feature>
<keyword evidence="2 3" id="KW-0175">Coiled coil</keyword>
<evidence type="ECO:0000256" key="1">
    <source>
        <dbReference type="ARBA" id="ARBA00010807"/>
    </source>
</evidence>
<dbReference type="InterPro" id="IPR024843">
    <property type="entry name" value="Dapper"/>
</dbReference>
<feature type="region of interest" description="Disordered" evidence="4">
    <location>
        <begin position="386"/>
        <end position="405"/>
    </location>
</feature>
<keyword evidence="5" id="KW-1185">Reference proteome</keyword>
<evidence type="ECO:0000313" key="6">
    <source>
        <dbReference type="RefSeq" id="XP_005363407.1"/>
    </source>
</evidence>
<gene>
    <name evidence="6" type="primary">Dact2</name>
</gene>
<protein>
    <submittedName>
        <fullName evidence="6">Dapper homolog 2 isoform X1</fullName>
    </submittedName>
</protein>
<feature type="compositionally biased region" description="Basic and acidic residues" evidence="4">
    <location>
        <begin position="640"/>
        <end position="653"/>
    </location>
</feature>
<accession>A0ABM0LCK9</accession>